<reference evidence="2" key="1">
    <citation type="submission" date="2024-07" db="EMBL/GenBank/DDBJ databases">
        <authorList>
            <person name="Biller S.J."/>
        </authorList>
    </citation>
    <scope>NUCLEOTIDE SEQUENCE</scope>
    <source>
        <strain evidence="2">WC2420</strain>
    </source>
</reference>
<feature type="binding site" evidence="1">
    <location>
        <position position="178"/>
    </location>
    <ligand>
        <name>Zn(2+)</name>
        <dbReference type="ChEBI" id="CHEBI:29105"/>
    </ligand>
</feature>
<dbReference type="InterPro" id="IPR011257">
    <property type="entry name" value="DNA_glycosylase"/>
</dbReference>
<dbReference type="GO" id="GO:0008725">
    <property type="term" value="F:DNA-3-methyladenine glycosylase activity"/>
    <property type="evidence" value="ECO:0007669"/>
    <property type="project" value="InterPro"/>
</dbReference>
<feature type="binding site" evidence="1">
    <location>
        <position position="7"/>
    </location>
    <ligand>
        <name>Zn(2+)</name>
        <dbReference type="ChEBI" id="CHEBI:29105"/>
    </ligand>
</feature>
<dbReference type="PANTHER" id="PTHR30037:SF4">
    <property type="entry name" value="DNA-3-METHYLADENINE GLYCOSYLASE I"/>
    <property type="match status" value="1"/>
</dbReference>
<dbReference type="PANTHER" id="PTHR30037">
    <property type="entry name" value="DNA-3-METHYLADENINE GLYCOSYLASE 1"/>
    <property type="match status" value="1"/>
</dbReference>
<sequence length="183" mass="21309">MKEPVRCAWGENDPLMQQYHDREWGVPVYDSRALWEKLMLDGFQAGLSWRTILNKRDAFRKAFCGFDPYKVAEFTEQDVERLVTNPEIVRSRAKINAVIKNARAYLRMQEQGEDFSQWIWSKVGGKPIQHLGPIPTQSELSQDISKQLKKRGFSFVGPVIVYAWMEATGLINSHHPDCFRRHL</sequence>
<evidence type="ECO:0000313" key="2">
    <source>
        <dbReference type="EMBL" id="XDU74686.1"/>
    </source>
</evidence>
<evidence type="ECO:0000256" key="1">
    <source>
        <dbReference type="PIRSR" id="PIRSR605019-1"/>
    </source>
</evidence>
<dbReference type="SUPFAM" id="SSF48150">
    <property type="entry name" value="DNA-glycosylase"/>
    <property type="match status" value="1"/>
</dbReference>
<keyword evidence="1" id="KW-0862">Zinc</keyword>
<dbReference type="Gene3D" id="1.10.340.30">
    <property type="entry name" value="Hypothetical protein, domain 2"/>
    <property type="match status" value="1"/>
</dbReference>
<organism evidence="2">
    <name type="scientific">Rouxiella sp. WC2420</name>
    <dbReference type="NCBI Taxonomy" id="3234145"/>
    <lineage>
        <taxon>Bacteria</taxon>
        <taxon>Pseudomonadati</taxon>
        <taxon>Pseudomonadota</taxon>
        <taxon>Gammaproteobacteria</taxon>
        <taxon>Enterobacterales</taxon>
        <taxon>Yersiniaceae</taxon>
        <taxon>Rouxiella</taxon>
    </lineage>
</organism>
<protein>
    <submittedName>
        <fullName evidence="2">DNA-3-methyladenine glycosylase I</fullName>
    </submittedName>
</protein>
<dbReference type="GO" id="GO:0006284">
    <property type="term" value="P:base-excision repair"/>
    <property type="evidence" value="ECO:0007669"/>
    <property type="project" value="InterPro"/>
</dbReference>
<dbReference type="EMBL" id="CP165628">
    <property type="protein sequence ID" value="XDU74686.1"/>
    <property type="molecule type" value="Genomic_DNA"/>
</dbReference>
<dbReference type="RefSeq" id="WP_369790799.1">
    <property type="nucleotide sequence ID" value="NZ_CP165628.1"/>
</dbReference>
<dbReference type="InterPro" id="IPR005019">
    <property type="entry name" value="Adenine_glyco"/>
</dbReference>
<dbReference type="GO" id="GO:0046872">
    <property type="term" value="F:metal ion binding"/>
    <property type="evidence" value="ECO:0007669"/>
    <property type="project" value="UniProtKB-KW"/>
</dbReference>
<feature type="binding site" evidence="1">
    <location>
        <position position="20"/>
    </location>
    <ligand>
        <name>Zn(2+)</name>
        <dbReference type="ChEBI" id="CHEBI:29105"/>
    </ligand>
</feature>
<dbReference type="AlphaFoldDB" id="A0AB39VWX4"/>
<dbReference type="InterPro" id="IPR052891">
    <property type="entry name" value="DNA-3mA_glycosylase"/>
</dbReference>
<gene>
    <name evidence="2" type="ORF">AB3G37_11650</name>
</gene>
<proteinExistence type="predicted"/>
<accession>A0AB39VWX4</accession>
<name>A0AB39VWX4_9GAMM</name>
<feature type="binding site" evidence="1">
    <location>
        <position position="174"/>
    </location>
    <ligand>
        <name>Zn(2+)</name>
        <dbReference type="ChEBI" id="CHEBI:29105"/>
    </ligand>
</feature>
<keyword evidence="1" id="KW-0479">Metal-binding</keyword>
<dbReference type="Pfam" id="PF03352">
    <property type="entry name" value="Adenine_glyco"/>
    <property type="match status" value="1"/>
</dbReference>